<proteinExistence type="inferred from homology"/>
<dbReference type="InterPro" id="IPR050808">
    <property type="entry name" value="Phage_Integrase"/>
</dbReference>
<dbReference type="RefSeq" id="WP_114835472.1">
    <property type="nucleotide sequence ID" value="NZ_LR699114.1"/>
</dbReference>
<dbReference type="SUPFAM" id="SSF56349">
    <property type="entry name" value="DNA breaking-rejoining enzymes"/>
    <property type="match status" value="1"/>
</dbReference>
<evidence type="ECO:0000256" key="2">
    <source>
        <dbReference type="ARBA" id="ARBA00022908"/>
    </source>
</evidence>
<dbReference type="Gene3D" id="3.30.160.390">
    <property type="entry name" value="Integrase, DNA-binding domain"/>
    <property type="match status" value="1"/>
</dbReference>
<organism evidence="8 9">
    <name type="scientific">Aquicella lusitana</name>
    <dbReference type="NCBI Taxonomy" id="254246"/>
    <lineage>
        <taxon>Bacteria</taxon>
        <taxon>Pseudomonadati</taxon>
        <taxon>Pseudomonadota</taxon>
        <taxon>Gammaproteobacteria</taxon>
        <taxon>Legionellales</taxon>
        <taxon>Coxiellaceae</taxon>
        <taxon>Aquicella</taxon>
    </lineage>
</organism>
<evidence type="ECO:0000313" key="9">
    <source>
        <dbReference type="Proteomes" id="UP000254720"/>
    </source>
</evidence>
<gene>
    <name evidence="8" type="ORF">C8D86_1421</name>
</gene>
<dbReference type="Pfam" id="PF13356">
    <property type="entry name" value="Arm-DNA-bind_3"/>
    <property type="match status" value="1"/>
</dbReference>
<dbReference type="GO" id="GO:0006310">
    <property type="term" value="P:DNA recombination"/>
    <property type="evidence" value="ECO:0007669"/>
    <property type="project" value="UniProtKB-KW"/>
</dbReference>
<dbReference type="Gene3D" id="1.10.443.10">
    <property type="entry name" value="Intergrase catalytic core"/>
    <property type="match status" value="1"/>
</dbReference>
<name>A0A370G562_9COXI</name>
<evidence type="ECO:0000313" key="8">
    <source>
        <dbReference type="EMBL" id="RDI37193.1"/>
    </source>
</evidence>
<dbReference type="AlphaFoldDB" id="A0A370G562"/>
<feature type="domain" description="Tyr recombinase" evidence="6">
    <location>
        <begin position="207"/>
        <end position="391"/>
    </location>
</feature>
<dbReference type="Proteomes" id="UP000254720">
    <property type="component" value="Unassembled WGS sequence"/>
</dbReference>
<evidence type="ECO:0000259" key="6">
    <source>
        <dbReference type="PROSITE" id="PS51898"/>
    </source>
</evidence>
<feature type="domain" description="Core-binding (CB)" evidence="7">
    <location>
        <begin position="97"/>
        <end position="178"/>
    </location>
</feature>
<reference evidence="8 9" key="1">
    <citation type="submission" date="2018-07" db="EMBL/GenBank/DDBJ databases">
        <title>Genomic Encyclopedia of Type Strains, Phase IV (KMG-IV): sequencing the most valuable type-strain genomes for metagenomic binning, comparative biology and taxonomic classification.</title>
        <authorList>
            <person name="Goeker M."/>
        </authorList>
    </citation>
    <scope>NUCLEOTIDE SEQUENCE [LARGE SCALE GENOMIC DNA]</scope>
    <source>
        <strain evidence="8 9">DSM 16500</strain>
    </source>
</reference>
<comment type="similarity">
    <text evidence="1">Belongs to the 'phage' integrase family.</text>
</comment>
<dbReference type="InterPro" id="IPR038488">
    <property type="entry name" value="Integrase_DNA-bd_sf"/>
</dbReference>
<dbReference type="PROSITE" id="PS51900">
    <property type="entry name" value="CB"/>
    <property type="match status" value="1"/>
</dbReference>
<dbReference type="Pfam" id="PF00589">
    <property type="entry name" value="Phage_integrase"/>
    <property type="match status" value="1"/>
</dbReference>
<keyword evidence="9" id="KW-1185">Reference proteome</keyword>
<protein>
    <submittedName>
        <fullName evidence="8">Site-specific recombinase XerD</fullName>
    </submittedName>
</protein>
<keyword evidence="4" id="KW-0233">DNA recombination</keyword>
<dbReference type="InterPro" id="IPR010998">
    <property type="entry name" value="Integrase_recombinase_N"/>
</dbReference>
<dbReference type="InterPro" id="IPR011010">
    <property type="entry name" value="DNA_brk_join_enz"/>
</dbReference>
<comment type="caution">
    <text evidence="8">The sequence shown here is derived from an EMBL/GenBank/DDBJ whole genome shotgun (WGS) entry which is preliminary data.</text>
</comment>
<dbReference type="InterPro" id="IPR025166">
    <property type="entry name" value="Integrase_DNA_bind_dom"/>
</dbReference>
<dbReference type="EMBL" id="QQAX01000042">
    <property type="protein sequence ID" value="RDI37193.1"/>
    <property type="molecule type" value="Genomic_DNA"/>
</dbReference>
<sequence length="410" mass="47338">MARIKLSKSKVDELPFTEQAGAQAFYYDTELKGFGLRISNKTKTYIAETKVQGKTVRVSLGRHGVVTAEEARKEAKVQLAAMTKDVNPNQVQRENRIKTITLNEVYTHYMAARKSLKPSTKRDYKTCIEVYLKDWMHKPMLDITRDMVESKHKEISEKSEARANLAMRFLRALFNFAAEYRDAKGRVLIADNPVRRLSAKKIWNKIKLRSNYIQPHQLKAWWDAVWALKNDPTRGSTQDRESVRDYLLVLLFTGLRREEALSLTWDNINFESKTLKIFDTKNRSDHELPLSNFLFNLFMRRKKDNTCNWVFPGSGKLGRIIDPRKLMQKVEETSGISFTSHDMRRTFASIVNMLGDSISYYTVKRLLNHKSSDVTAGYIQHNPEKLREAMQAVSDFILKNVTVSAAIEAA</sequence>
<evidence type="ECO:0000256" key="5">
    <source>
        <dbReference type="PROSITE-ProRule" id="PRU01248"/>
    </source>
</evidence>
<dbReference type="PANTHER" id="PTHR30629:SF2">
    <property type="entry name" value="PROPHAGE INTEGRASE INTS-RELATED"/>
    <property type="match status" value="1"/>
</dbReference>
<dbReference type="InterPro" id="IPR002104">
    <property type="entry name" value="Integrase_catalytic"/>
</dbReference>
<evidence type="ECO:0000256" key="1">
    <source>
        <dbReference type="ARBA" id="ARBA00008857"/>
    </source>
</evidence>
<evidence type="ECO:0000259" key="7">
    <source>
        <dbReference type="PROSITE" id="PS51900"/>
    </source>
</evidence>
<dbReference type="PANTHER" id="PTHR30629">
    <property type="entry name" value="PROPHAGE INTEGRASE"/>
    <property type="match status" value="1"/>
</dbReference>
<evidence type="ECO:0000256" key="3">
    <source>
        <dbReference type="ARBA" id="ARBA00023125"/>
    </source>
</evidence>
<dbReference type="OrthoDB" id="9795573at2"/>
<dbReference type="GO" id="GO:0003677">
    <property type="term" value="F:DNA binding"/>
    <property type="evidence" value="ECO:0007669"/>
    <property type="project" value="UniProtKB-UniRule"/>
</dbReference>
<dbReference type="InterPro" id="IPR013762">
    <property type="entry name" value="Integrase-like_cat_sf"/>
</dbReference>
<keyword evidence="3 5" id="KW-0238">DNA-binding</keyword>
<keyword evidence="2" id="KW-0229">DNA integration</keyword>
<accession>A0A370G562</accession>
<dbReference type="Gene3D" id="1.10.150.130">
    <property type="match status" value="1"/>
</dbReference>
<dbReference type="InterPro" id="IPR044068">
    <property type="entry name" value="CB"/>
</dbReference>
<evidence type="ECO:0000256" key="4">
    <source>
        <dbReference type="ARBA" id="ARBA00023172"/>
    </source>
</evidence>
<dbReference type="GO" id="GO:0015074">
    <property type="term" value="P:DNA integration"/>
    <property type="evidence" value="ECO:0007669"/>
    <property type="project" value="UniProtKB-KW"/>
</dbReference>
<dbReference type="PROSITE" id="PS51898">
    <property type="entry name" value="TYR_RECOMBINASE"/>
    <property type="match status" value="1"/>
</dbReference>